<feature type="binding site" evidence="6">
    <location>
        <position position="111"/>
    </location>
    <ligand>
        <name>5-phospho-alpha-D-ribose 1-diphosphate</name>
        <dbReference type="ChEBI" id="CHEBI:58017"/>
        <note>ligand shared between dimeric partners</note>
    </ligand>
</feature>
<keyword evidence="4 6" id="KW-0808">Transferase</keyword>
<feature type="binding site" description="in other chain" evidence="6">
    <location>
        <begin position="133"/>
        <end position="141"/>
    </location>
    <ligand>
        <name>5-phospho-alpha-D-ribose 1-diphosphate</name>
        <dbReference type="ChEBI" id="CHEBI:58017"/>
        <note>ligand shared between dimeric partners</note>
    </ligand>
</feature>
<sequence length="226" mass="24797">MIPSSYPAKEEIARLTARMLLEIKAVHFNADAPFTLASGLPSPTYIDCRKLISFPRIRSTLMDFLAVTVLREAGFEAFDNIAGGETAGIPFAAMVAERLALPMTYVRKKPKGYGRNARIEGAMTEGQRVLLVEDLTTDGGSKLSFVDAIRETGATCAHTAVIFYYGIFPETEPRLAEHGVRLHALCTWWDVLAEARAQGAFSAGTLDEVEAFLKAPRAWQEARQKG</sequence>
<evidence type="ECO:0000256" key="4">
    <source>
        <dbReference type="ARBA" id="ARBA00022679"/>
    </source>
</evidence>
<evidence type="ECO:0000313" key="8">
    <source>
        <dbReference type="EMBL" id="SOB99376.1"/>
    </source>
</evidence>
<dbReference type="AlphaFoldDB" id="A0A285S2R2"/>
<proteinExistence type="inferred from homology"/>
<dbReference type="EC" id="2.4.2.10" evidence="2 6"/>
<comment type="subunit">
    <text evidence="6">Homodimer.</text>
</comment>
<dbReference type="Proteomes" id="UP000219111">
    <property type="component" value="Unassembled WGS sequence"/>
</dbReference>
<dbReference type="PANTHER" id="PTHR19278">
    <property type="entry name" value="OROTATE PHOSPHORIBOSYLTRANSFERASE"/>
    <property type="match status" value="1"/>
</dbReference>
<comment type="function">
    <text evidence="6">Catalyzes the transfer of a ribosyl phosphate group from 5-phosphoribose 1-diphosphate to orotate, leading to the formation of orotidine monophosphate (OMP).</text>
</comment>
<comment type="similarity">
    <text evidence="6">Belongs to the purine/pyrimidine phosphoribosyltransferase family. PyrE subfamily.</text>
</comment>
<feature type="binding site" description="in other chain" evidence="6">
    <location>
        <position position="108"/>
    </location>
    <ligand>
        <name>5-phospho-alpha-D-ribose 1-diphosphate</name>
        <dbReference type="ChEBI" id="CHEBI:58017"/>
        <note>ligand shared between dimeric partners</note>
    </ligand>
</feature>
<dbReference type="EMBL" id="OBMT01000002">
    <property type="protein sequence ID" value="SOB99376.1"/>
    <property type="molecule type" value="Genomic_DNA"/>
</dbReference>
<evidence type="ECO:0000256" key="2">
    <source>
        <dbReference type="ARBA" id="ARBA00011971"/>
    </source>
</evidence>
<keyword evidence="3 6" id="KW-0328">Glycosyltransferase</keyword>
<protein>
    <recommendedName>
        <fullName evidence="2 6">Orotate phosphoribosyltransferase</fullName>
        <shortName evidence="6">OPRT</shortName>
        <shortName evidence="6">OPRTase</shortName>
        <ecNumber evidence="2 6">2.4.2.10</ecNumber>
    </recommendedName>
</protein>
<dbReference type="OrthoDB" id="9802134at2"/>
<dbReference type="SUPFAM" id="SSF53271">
    <property type="entry name" value="PRTase-like"/>
    <property type="match status" value="1"/>
</dbReference>
<feature type="binding site" evidence="6">
    <location>
        <position position="137"/>
    </location>
    <ligand>
        <name>orotate</name>
        <dbReference type="ChEBI" id="CHEBI:30839"/>
    </ligand>
</feature>
<keyword evidence="9" id="KW-1185">Reference proteome</keyword>
<comment type="caution">
    <text evidence="6">Lacks conserved residue(s) required for the propagation of feature annotation.</text>
</comment>
<evidence type="ECO:0000256" key="3">
    <source>
        <dbReference type="ARBA" id="ARBA00022676"/>
    </source>
</evidence>
<feature type="domain" description="Phosphoribosyltransferase" evidence="7">
    <location>
        <begin position="70"/>
        <end position="164"/>
    </location>
</feature>
<evidence type="ECO:0000256" key="5">
    <source>
        <dbReference type="ARBA" id="ARBA00022975"/>
    </source>
</evidence>
<dbReference type="CDD" id="cd06223">
    <property type="entry name" value="PRTases_typeI"/>
    <property type="match status" value="1"/>
</dbReference>
<evidence type="ECO:0000259" key="7">
    <source>
        <dbReference type="Pfam" id="PF00156"/>
    </source>
</evidence>
<reference evidence="9" key="1">
    <citation type="submission" date="2017-08" db="EMBL/GenBank/DDBJ databases">
        <authorList>
            <person name="Varghese N."/>
            <person name="Submissions S."/>
        </authorList>
    </citation>
    <scope>NUCLEOTIDE SEQUENCE [LARGE SCALE GENOMIC DNA]</scope>
    <source>
        <strain evidence="9">JA276</strain>
    </source>
</reference>
<keyword evidence="6" id="KW-0460">Magnesium</keyword>
<accession>A0A285S2R2</accession>
<keyword evidence="5 6" id="KW-0665">Pyrimidine biosynthesis</keyword>
<dbReference type="GO" id="GO:0044205">
    <property type="term" value="P:'de novo' UMP biosynthetic process"/>
    <property type="evidence" value="ECO:0007669"/>
    <property type="project" value="UniProtKB-UniRule"/>
</dbReference>
<comment type="catalytic activity">
    <reaction evidence="6">
        <text>orotidine 5'-phosphate + diphosphate = orotate + 5-phospho-alpha-D-ribose 1-diphosphate</text>
        <dbReference type="Rhea" id="RHEA:10380"/>
        <dbReference type="ChEBI" id="CHEBI:30839"/>
        <dbReference type="ChEBI" id="CHEBI:33019"/>
        <dbReference type="ChEBI" id="CHEBI:57538"/>
        <dbReference type="ChEBI" id="CHEBI:58017"/>
        <dbReference type="EC" id="2.4.2.10"/>
    </reaction>
</comment>
<dbReference type="Gene3D" id="3.40.50.2020">
    <property type="match status" value="1"/>
</dbReference>
<feature type="binding site" evidence="6">
    <location>
        <position position="107"/>
    </location>
    <ligand>
        <name>5-phospho-alpha-D-ribose 1-diphosphate</name>
        <dbReference type="ChEBI" id="CHEBI:58017"/>
        <note>ligand shared between dimeric partners</note>
    </ligand>
</feature>
<dbReference type="GO" id="GO:0004588">
    <property type="term" value="F:orotate phosphoribosyltransferase activity"/>
    <property type="evidence" value="ECO:0007669"/>
    <property type="project" value="UniProtKB-UniRule"/>
</dbReference>
<dbReference type="PANTHER" id="PTHR19278:SF9">
    <property type="entry name" value="URIDINE 5'-MONOPHOSPHATE SYNTHASE"/>
    <property type="match status" value="1"/>
</dbReference>
<organism evidence="8 9">
    <name type="scientific">Rhodobacter maris</name>
    <dbReference type="NCBI Taxonomy" id="446682"/>
    <lineage>
        <taxon>Bacteria</taxon>
        <taxon>Pseudomonadati</taxon>
        <taxon>Pseudomonadota</taxon>
        <taxon>Alphaproteobacteria</taxon>
        <taxon>Rhodobacterales</taxon>
        <taxon>Rhodobacter group</taxon>
        <taxon>Rhodobacter</taxon>
    </lineage>
</organism>
<dbReference type="HAMAP" id="MF_01208">
    <property type="entry name" value="PyrE"/>
    <property type="match status" value="1"/>
</dbReference>
<comment type="pathway">
    <text evidence="1 6">Pyrimidine metabolism; UMP biosynthesis via de novo pathway; UMP from orotate: step 1/2.</text>
</comment>
<dbReference type="InterPro" id="IPR004467">
    <property type="entry name" value="Or_phspho_trans_dom"/>
</dbReference>
<dbReference type="GO" id="GO:0019856">
    <property type="term" value="P:pyrimidine nucleobase biosynthetic process"/>
    <property type="evidence" value="ECO:0007669"/>
    <property type="project" value="TreeGrafter"/>
</dbReference>
<name>A0A285S2R2_9RHOB</name>
<comment type="cofactor">
    <cofactor evidence="6">
        <name>Mg(2+)</name>
        <dbReference type="ChEBI" id="CHEBI:18420"/>
    </cofactor>
</comment>
<dbReference type="NCBIfam" id="NF001729">
    <property type="entry name" value="PRK00455.1-3"/>
    <property type="match status" value="1"/>
</dbReference>
<dbReference type="RefSeq" id="WP_097069040.1">
    <property type="nucleotide sequence ID" value="NZ_OBMT01000002.1"/>
</dbReference>
<evidence type="ECO:0000313" key="9">
    <source>
        <dbReference type="Proteomes" id="UP000219111"/>
    </source>
</evidence>
<dbReference type="InterPro" id="IPR023031">
    <property type="entry name" value="OPRT"/>
</dbReference>
<dbReference type="InterPro" id="IPR000836">
    <property type="entry name" value="PRTase_dom"/>
</dbReference>
<dbReference type="UniPathway" id="UPA00070">
    <property type="reaction ID" value="UER00119"/>
</dbReference>
<evidence type="ECO:0000256" key="6">
    <source>
        <dbReference type="HAMAP-Rule" id="MF_01208"/>
    </source>
</evidence>
<evidence type="ECO:0000256" key="1">
    <source>
        <dbReference type="ARBA" id="ARBA00004889"/>
    </source>
</evidence>
<gene>
    <name evidence="6" type="primary">pyrE</name>
    <name evidence="8" type="ORF">SAMN05877831_102159</name>
</gene>
<dbReference type="Pfam" id="PF00156">
    <property type="entry name" value="Pribosyltran"/>
    <property type="match status" value="1"/>
</dbReference>
<dbReference type="InterPro" id="IPR029057">
    <property type="entry name" value="PRTase-like"/>
</dbReference>
<dbReference type="NCBIfam" id="TIGR00336">
    <property type="entry name" value="pyrE"/>
    <property type="match status" value="1"/>
</dbReference>
<dbReference type="GO" id="GO:0000287">
    <property type="term" value="F:magnesium ion binding"/>
    <property type="evidence" value="ECO:0007669"/>
    <property type="project" value="UniProtKB-UniRule"/>
</dbReference>